<evidence type="ECO:0000313" key="1">
    <source>
        <dbReference type="EMBL" id="KAH7848364.1"/>
    </source>
</evidence>
<reference evidence="1 2" key="1">
    <citation type="journal article" date="2021" name="Hortic Res">
        <title>High-quality reference genome and annotation aids understanding of berry development for evergreen blueberry (Vaccinium darrowii).</title>
        <authorList>
            <person name="Yu J."/>
            <person name="Hulse-Kemp A.M."/>
            <person name="Babiker E."/>
            <person name="Staton M."/>
        </authorList>
    </citation>
    <scope>NUCLEOTIDE SEQUENCE [LARGE SCALE GENOMIC DNA]</scope>
    <source>
        <strain evidence="2">cv. NJ 8807/NJ 8810</strain>
        <tissue evidence="1">Young leaf</tissue>
    </source>
</reference>
<proteinExistence type="predicted"/>
<dbReference type="Proteomes" id="UP000828048">
    <property type="component" value="Chromosome 7"/>
</dbReference>
<organism evidence="1 2">
    <name type="scientific">Vaccinium darrowii</name>
    <dbReference type="NCBI Taxonomy" id="229202"/>
    <lineage>
        <taxon>Eukaryota</taxon>
        <taxon>Viridiplantae</taxon>
        <taxon>Streptophyta</taxon>
        <taxon>Embryophyta</taxon>
        <taxon>Tracheophyta</taxon>
        <taxon>Spermatophyta</taxon>
        <taxon>Magnoliopsida</taxon>
        <taxon>eudicotyledons</taxon>
        <taxon>Gunneridae</taxon>
        <taxon>Pentapetalae</taxon>
        <taxon>asterids</taxon>
        <taxon>Ericales</taxon>
        <taxon>Ericaceae</taxon>
        <taxon>Vaccinioideae</taxon>
        <taxon>Vaccinieae</taxon>
        <taxon>Vaccinium</taxon>
    </lineage>
</organism>
<keyword evidence="2" id="KW-1185">Reference proteome</keyword>
<dbReference type="EMBL" id="CM037157">
    <property type="protein sequence ID" value="KAH7848364.1"/>
    <property type="molecule type" value="Genomic_DNA"/>
</dbReference>
<comment type="caution">
    <text evidence="1">The sequence shown here is derived from an EMBL/GenBank/DDBJ whole genome shotgun (WGS) entry which is preliminary data.</text>
</comment>
<protein>
    <submittedName>
        <fullName evidence="1">Uncharacterized protein</fullName>
    </submittedName>
</protein>
<name>A0ACB7Y5T4_9ERIC</name>
<sequence length="1266" mass="142982">MATIEGNEEKILVSVRLRPLNDKEIARNDVSDWECVNENTIIFRNGNLPMPERSMYPTAYTFDRVFRSDCSTKKVYDEGAKEVALSVVSGINSTVFAYGQTSSGKTYTMTGITEYTLADIYEYIGKHKEREYHLKFSAMEIYNESVRDLLSTDITPLRLLDDPERGTVVEKLTEEPLRDWNHVMELLSICEAQRQIGETALNETSSRSHQIIRLTIESSTREFLSRDNSSTLAASVNFVDLAGSERASQSLSAGTRLKEGCHINRSLLTLGTVIRKLSKGRNGHIPFRDSKLTRILQSSLGGNSRTAIICTMSPARSHVEQSRNTLLFASCAKEVMTNAQVNVFMSDKALVKHLQRELARLESELRSPASTFVVSHYSALLQEKELQIDKMEKEIIDLTLQRDVAQSQVQDLLRLAGDDRDSMRWVGLKNYPHLRVLRSPECENPTSSTSPVADPQSLDVGVRTVDSYQYSYGRSESSSDDHCVQLPDFEETFMQNDTSTQPLVTNSKFVRSNSEQSWDEIDEQTNGTSEDLCKEVRCIEIEESSTNQNSESCRSSPKENTEISELLMDGHGDKTGQEFIPMPLEEDRELRYMPPRIAPSPENPSPWPLASYTCSSQSIKLTKSRSCKASLVTSPSSPWFDEVGNNENTPSNGMEKEFTGRPECIRRKLFELNYGADAERLSRKGSRSSVGSATAIEAEAQKDETLTDETVPDLNACVIEMEEKAEEQKVTDSPVHEAELKSTVSVKTVKDVGLDPIEDDSMSLSNWPSEFKRLQSEIIGLWDACNVSLVHRTYFFLLFKGDPTDSIYMEVELRRLTFLKDTFSRGNKTIEEGRILSPASSVKTLRRERETLSRQMQKRLSEQEREGLYLKWGIKLNSKYRRLQLASQLWTDTQDMDHISDSAFIVAKLVGFIEHGQMCVLKDNDVIVYKIIRYTNVESVPANYVFPKDERPGDDIVASTCKDIPLIDLSKLDGLNRVEIIQQIMKANQDLGMFQVINHGVSEELMDETMNLFNEFFSMPAEDKAIYYSEDKTKGFRLCTSNMNYITGVVDTWKDSIKHNCHPLEDNIQSWPEKPARYQEVVGAYSVEVRKLSLRILDLICEGLGVELGYFGDELSKIQDLVAHYYPPCPDPSLVFGVACHTDANLLTLLQQDIYGLQVYKDGQWLGVEPIPHAFAINIADQLEIISNGKRKSAKHRVVTNTSVARTSLVTFIRPSLESIIEPAKALVSASEAQLFKSSRSKEYLYIYMSNLHESTGTTALEAYKL</sequence>
<evidence type="ECO:0000313" key="2">
    <source>
        <dbReference type="Proteomes" id="UP000828048"/>
    </source>
</evidence>
<accession>A0ACB7Y5T4</accession>
<gene>
    <name evidence="1" type="ORF">Vadar_001956</name>
</gene>